<evidence type="ECO:0000313" key="1">
    <source>
        <dbReference type="EMBL" id="ORE00820.1"/>
    </source>
</evidence>
<proteinExistence type="predicted"/>
<feature type="non-terminal residue" evidence="1">
    <location>
        <position position="205"/>
    </location>
</feature>
<dbReference type="AlphaFoldDB" id="A0A1X0QM45"/>
<dbReference type="VEuPathDB" id="FungiDB:BCV72DRAFT_266151"/>
<dbReference type="EMBL" id="KV922261">
    <property type="protein sequence ID" value="ORE00820.1"/>
    <property type="molecule type" value="Genomic_DNA"/>
</dbReference>
<gene>
    <name evidence="1" type="ORF">BCV72DRAFT_266151</name>
</gene>
<name>A0A1X0QM45_RHIZD</name>
<reference evidence="1" key="1">
    <citation type="journal article" date="2016" name="Proc. Natl. Acad. Sci. U.S.A.">
        <title>Lipid metabolic changes in an early divergent fungus govern the establishment of a mutualistic symbiosis with endobacteria.</title>
        <authorList>
            <person name="Lastovetsky O.A."/>
            <person name="Gaspar M.L."/>
            <person name="Mondo S.J."/>
            <person name="LaButti K.M."/>
            <person name="Sandor L."/>
            <person name="Grigoriev I.V."/>
            <person name="Henry S.A."/>
            <person name="Pawlowska T.E."/>
        </authorList>
    </citation>
    <scope>NUCLEOTIDE SEQUENCE [LARGE SCALE GENOMIC DNA]</scope>
    <source>
        <strain evidence="1">ATCC 52814</strain>
    </source>
</reference>
<sequence length="205" mass="22415">MAPPAPPKWATELVNEIKRIGGMMDFIITQNEVCLNVATIRKNTDRIAASLVAPSTTNTASSSAIAALTISHAAVRDNLIAKPKEIKSVVLDAIASVVEEEADPNKIYEDIKRETNNLVNATIEQVGDFVGWTALPRQYRTALLGDATTFAANNGLRDIGCFERNWIIDYVVQGSIFGAWSINVFLILNLETLILAKLLIHLVLQ</sequence>
<protein>
    <submittedName>
        <fullName evidence="1">Uncharacterized protein</fullName>
    </submittedName>
</protein>
<dbReference type="OrthoDB" id="10616486at2759"/>
<accession>A0A1X0QM45</accession>
<organism evidence="1">
    <name type="scientific">Rhizopus microsporus var. microsporus</name>
    <dbReference type="NCBI Taxonomy" id="86635"/>
    <lineage>
        <taxon>Eukaryota</taxon>
        <taxon>Fungi</taxon>
        <taxon>Fungi incertae sedis</taxon>
        <taxon>Mucoromycota</taxon>
        <taxon>Mucoromycotina</taxon>
        <taxon>Mucoromycetes</taxon>
        <taxon>Mucorales</taxon>
        <taxon>Mucorineae</taxon>
        <taxon>Rhizopodaceae</taxon>
        <taxon>Rhizopus</taxon>
    </lineage>
</organism>
<dbReference type="Proteomes" id="UP000242414">
    <property type="component" value="Unassembled WGS sequence"/>
</dbReference>